<keyword evidence="1" id="KW-1133">Transmembrane helix</keyword>
<dbReference type="EMBL" id="JAIWQS010000006">
    <property type="protein sequence ID" value="KAJ8761350.1"/>
    <property type="molecule type" value="Genomic_DNA"/>
</dbReference>
<evidence type="ECO:0000313" key="2">
    <source>
        <dbReference type="EMBL" id="KAJ8761350.1"/>
    </source>
</evidence>
<evidence type="ECO:0000256" key="1">
    <source>
        <dbReference type="SAM" id="Phobius"/>
    </source>
</evidence>
<evidence type="ECO:0000313" key="3">
    <source>
        <dbReference type="Proteomes" id="UP001159364"/>
    </source>
</evidence>
<gene>
    <name evidence="2" type="ORF">K2173_001406</name>
</gene>
<keyword evidence="1" id="KW-0812">Transmembrane</keyword>
<reference evidence="2 3" key="1">
    <citation type="submission" date="2021-09" db="EMBL/GenBank/DDBJ databases">
        <title>Genomic insights and catalytic innovation underlie evolution of tropane alkaloids biosynthesis.</title>
        <authorList>
            <person name="Wang Y.-J."/>
            <person name="Tian T."/>
            <person name="Huang J.-P."/>
            <person name="Huang S.-X."/>
        </authorList>
    </citation>
    <scope>NUCLEOTIDE SEQUENCE [LARGE SCALE GENOMIC DNA]</scope>
    <source>
        <strain evidence="2">KIB-2018</strain>
        <tissue evidence="2">Leaf</tissue>
    </source>
</reference>
<name>A0AAV8T3L6_9ROSI</name>
<keyword evidence="1" id="KW-0472">Membrane</keyword>
<comment type="caution">
    <text evidence="2">The sequence shown here is derived from an EMBL/GenBank/DDBJ whole genome shotgun (WGS) entry which is preliminary data.</text>
</comment>
<dbReference type="Proteomes" id="UP001159364">
    <property type="component" value="Linkage Group LG06"/>
</dbReference>
<dbReference type="PANTHER" id="PTHR33237">
    <property type="entry name" value="F2P16.13 PROTEIN-RELATED"/>
    <property type="match status" value="1"/>
</dbReference>
<protein>
    <recommendedName>
        <fullName evidence="4">Transmembrane protein</fullName>
    </recommendedName>
</protein>
<accession>A0AAV8T3L6</accession>
<sequence>MARPLLNLSSSMYKFPSLSSPIFLLVSLATVFSLFSIVTFLCTSHNSKRSHRRDKESSNLGPNDDKKLLSKLSSNINEKAHVMVKMISWRKVQAGEEDDGNSEEALWRRTVMLGERCRPLDFSGKIEYDSEGNLLTEPSSLRTIAPSRKF</sequence>
<organism evidence="2 3">
    <name type="scientific">Erythroxylum novogranatense</name>
    <dbReference type="NCBI Taxonomy" id="1862640"/>
    <lineage>
        <taxon>Eukaryota</taxon>
        <taxon>Viridiplantae</taxon>
        <taxon>Streptophyta</taxon>
        <taxon>Embryophyta</taxon>
        <taxon>Tracheophyta</taxon>
        <taxon>Spermatophyta</taxon>
        <taxon>Magnoliopsida</taxon>
        <taxon>eudicotyledons</taxon>
        <taxon>Gunneridae</taxon>
        <taxon>Pentapetalae</taxon>
        <taxon>rosids</taxon>
        <taxon>fabids</taxon>
        <taxon>Malpighiales</taxon>
        <taxon>Erythroxylaceae</taxon>
        <taxon>Erythroxylum</taxon>
    </lineage>
</organism>
<dbReference type="PANTHER" id="PTHR33237:SF31">
    <property type="entry name" value="F2P16.13 PROTEIN"/>
    <property type="match status" value="1"/>
</dbReference>
<keyword evidence="3" id="KW-1185">Reference proteome</keyword>
<feature type="transmembrane region" description="Helical" evidence="1">
    <location>
        <begin position="20"/>
        <end position="43"/>
    </location>
</feature>
<evidence type="ECO:0008006" key="4">
    <source>
        <dbReference type="Google" id="ProtNLM"/>
    </source>
</evidence>
<proteinExistence type="predicted"/>
<dbReference type="AlphaFoldDB" id="A0AAV8T3L6"/>